<protein>
    <submittedName>
        <fullName evidence="1">Uncharacterized protein</fullName>
    </submittedName>
</protein>
<name>A0AC60Q9P2_IXOPE</name>
<comment type="caution">
    <text evidence="1">The sequence shown here is derived from an EMBL/GenBank/DDBJ whole genome shotgun (WGS) entry which is preliminary data.</text>
</comment>
<reference evidence="1 2" key="1">
    <citation type="journal article" date="2020" name="Cell">
        <title>Large-Scale Comparative Analyses of Tick Genomes Elucidate Their Genetic Diversity and Vector Capacities.</title>
        <authorList>
            <consortium name="Tick Genome and Microbiome Consortium (TIGMIC)"/>
            <person name="Jia N."/>
            <person name="Wang J."/>
            <person name="Shi W."/>
            <person name="Du L."/>
            <person name="Sun Y."/>
            <person name="Zhan W."/>
            <person name="Jiang J.F."/>
            <person name="Wang Q."/>
            <person name="Zhang B."/>
            <person name="Ji P."/>
            <person name="Bell-Sakyi L."/>
            <person name="Cui X.M."/>
            <person name="Yuan T.T."/>
            <person name="Jiang B.G."/>
            <person name="Yang W.F."/>
            <person name="Lam T.T."/>
            <person name="Chang Q.C."/>
            <person name="Ding S.J."/>
            <person name="Wang X.J."/>
            <person name="Zhu J.G."/>
            <person name="Ruan X.D."/>
            <person name="Zhao L."/>
            <person name="Wei J.T."/>
            <person name="Ye R.Z."/>
            <person name="Que T.C."/>
            <person name="Du C.H."/>
            <person name="Zhou Y.H."/>
            <person name="Cheng J.X."/>
            <person name="Dai P.F."/>
            <person name="Guo W.B."/>
            <person name="Han X.H."/>
            <person name="Huang E.J."/>
            <person name="Li L.F."/>
            <person name="Wei W."/>
            <person name="Gao Y.C."/>
            <person name="Liu J.Z."/>
            <person name="Shao H.Z."/>
            <person name="Wang X."/>
            <person name="Wang C.C."/>
            <person name="Yang T.C."/>
            <person name="Huo Q.B."/>
            <person name="Li W."/>
            <person name="Chen H.Y."/>
            <person name="Chen S.E."/>
            <person name="Zhou L.G."/>
            <person name="Ni X.B."/>
            <person name="Tian J.H."/>
            <person name="Sheng Y."/>
            <person name="Liu T."/>
            <person name="Pan Y.S."/>
            <person name="Xia L.Y."/>
            <person name="Li J."/>
            <person name="Zhao F."/>
            <person name="Cao W.C."/>
        </authorList>
    </citation>
    <scope>NUCLEOTIDE SEQUENCE [LARGE SCALE GENOMIC DNA]</scope>
    <source>
        <strain evidence="1">Iper-2018</strain>
    </source>
</reference>
<dbReference type="EMBL" id="JABSTQ010009329">
    <property type="protein sequence ID" value="KAG0430397.1"/>
    <property type="molecule type" value="Genomic_DNA"/>
</dbReference>
<dbReference type="Proteomes" id="UP000805193">
    <property type="component" value="Unassembled WGS sequence"/>
</dbReference>
<gene>
    <name evidence="1" type="ORF">HPB47_022727</name>
</gene>
<evidence type="ECO:0000313" key="1">
    <source>
        <dbReference type="EMBL" id="KAG0430397.1"/>
    </source>
</evidence>
<feature type="non-terminal residue" evidence="1">
    <location>
        <position position="1"/>
    </location>
</feature>
<organism evidence="1 2">
    <name type="scientific">Ixodes persulcatus</name>
    <name type="common">Taiga tick</name>
    <dbReference type="NCBI Taxonomy" id="34615"/>
    <lineage>
        <taxon>Eukaryota</taxon>
        <taxon>Metazoa</taxon>
        <taxon>Ecdysozoa</taxon>
        <taxon>Arthropoda</taxon>
        <taxon>Chelicerata</taxon>
        <taxon>Arachnida</taxon>
        <taxon>Acari</taxon>
        <taxon>Parasitiformes</taxon>
        <taxon>Ixodida</taxon>
        <taxon>Ixodoidea</taxon>
        <taxon>Ixodidae</taxon>
        <taxon>Ixodinae</taxon>
        <taxon>Ixodes</taxon>
    </lineage>
</organism>
<keyword evidence="2" id="KW-1185">Reference proteome</keyword>
<proteinExistence type="predicted"/>
<evidence type="ECO:0000313" key="2">
    <source>
        <dbReference type="Proteomes" id="UP000805193"/>
    </source>
</evidence>
<accession>A0AC60Q9P2</accession>
<sequence length="427" mass="46001">TQAFDVTAPTGASVDAIIDAAASIVGKAELFSIQHLGATNFQIPVSSKPAMAKIRHNRARTECKSGGGKHGKAHNRLPAVLNEGAVPEDSAALPEVGPQVTTVTCLFLPIYISNDTLVAALSPYGKVLEVRFGVYQDHPTIKTGTRYVRMEMRDSNPVPNFLRIAGHRATFDYRGIRRVCRRCHQEGHCKAACKTEYCNRCATFGHATEGCTTDCGRCGASHATVDCTSRRSYASAVTRQVSLNDFPALQPIPSSKQTTSATDYGRPPTTQSENAEAAPNEVASPSQKAQDQVQTPTVHTITLSDSSDPVSPLLPSATDCSPQSKSLQQTEQSLLQHDLELSSEEETSSDNESDRLIMDIPPSPDNADWADRIGTPVHDYKRGHSSTTENVSSASADERDNVTKLKKPRRSAPGAAGRSKDKRDDAT</sequence>